<evidence type="ECO:0000313" key="1">
    <source>
        <dbReference type="EMBL" id="AFZ70732.1"/>
    </source>
</evidence>
<dbReference type="eggNOG" id="arCOG04238">
    <property type="taxonomic scope" value="Archaea"/>
</dbReference>
<protein>
    <submittedName>
        <fullName evidence="1">Triphosphoribosyl-dephospho-CoA synthetase</fullName>
    </submittedName>
</protein>
<dbReference type="STRING" id="1056495.Calag_1010"/>
<proteinExistence type="predicted"/>
<dbReference type="FunCoup" id="L0AC74">
    <property type="interactions" value="7"/>
</dbReference>
<evidence type="ECO:0000313" key="2">
    <source>
        <dbReference type="Proteomes" id="UP000010469"/>
    </source>
</evidence>
<dbReference type="InParanoid" id="L0AC74"/>
<dbReference type="EMBL" id="CP003378">
    <property type="protein sequence ID" value="AFZ70732.1"/>
    <property type="molecule type" value="Genomic_DNA"/>
</dbReference>
<dbReference type="Proteomes" id="UP000010469">
    <property type="component" value="Chromosome"/>
</dbReference>
<reference evidence="2" key="1">
    <citation type="submission" date="2012-03" db="EMBL/GenBank/DDBJ databases">
        <title>Complete genome of Caldisphaera lagunensis DSM 15908.</title>
        <authorList>
            <person name="Lucas S."/>
            <person name="Copeland A."/>
            <person name="Lapidus A."/>
            <person name="Glavina del Rio T."/>
            <person name="Dalin E."/>
            <person name="Tice H."/>
            <person name="Bruce D."/>
            <person name="Goodwin L."/>
            <person name="Pitluck S."/>
            <person name="Peters L."/>
            <person name="Mikhailova N."/>
            <person name="Teshima H."/>
            <person name="Kyrpides N."/>
            <person name="Mavromatis K."/>
            <person name="Ivanova N."/>
            <person name="Brettin T."/>
            <person name="Detter J.C."/>
            <person name="Han C."/>
            <person name="Larimer F."/>
            <person name="Land M."/>
            <person name="Hauser L."/>
            <person name="Markowitz V."/>
            <person name="Cheng J.-F."/>
            <person name="Hugenholtz P."/>
            <person name="Woyke T."/>
            <person name="Wu D."/>
            <person name="Spring S."/>
            <person name="Schroeder M."/>
            <person name="Brambilla E."/>
            <person name="Klenk H.-P."/>
            <person name="Eisen J.A."/>
        </authorList>
    </citation>
    <scope>NUCLEOTIDE SEQUENCE [LARGE SCALE GENOMIC DNA]</scope>
    <source>
        <strain evidence="2">DSM 15908 / JCM 11604 / IC-154</strain>
    </source>
</reference>
<dbReference type="PANTHER" id="PTHR42280:SF1">
    <property type="entry name" value="CITG FAMILY PROTEIN"/>
    <property type="match status" value="1"/>
</dbReference>
<dbReference type="Pfam" id="PF01874">
    <property type="entry name" value="CitG"/>
    <property type="match status" value="1"/>
</dbReference>
<dbReference type="GeneID" id="14212270"/>
<organism evidence="1 2">
    <name type="scientific">Caldisphaera lagunensis (strain DSM 15908 / JCM 11604 / ANMR 0165 / IC-154)</name>
    <dbReference type="NCBI Taxonomy" id="1056495"/>
    <lineage>
        <taxon>Archaea</taxon>
        <taxon>Thermoproteota</taxon>
        <taxon>Thermoprotei</taxon>
        <taxon>Acidilobales</taxon>
        <taxon>Caldisphaeraceae</taxon>
        <taxon>Caldisphaera</taxon>
    </lineage>
</organism>
<dbReference type="KEGG" id="clg:Calag_1010"/>
<keyword evidence="2" id="KW-1185">Reference proteome</keyword>
<name>L0AC74_CALLD</name>
<dbReference type="RefSeq" id="WP_015232629.1">
    <property type="nucleotide sequence ID" value="NC_019791.1"/>
</dbReference>
<sequence length="274" mass="31311">MQCDLIPILSMGLYVEPSLYPKPGGITPFNHDDKNYFDFLIHASISSKIMHDACINEENSLLNALIEYKEYLINYGIKKNVAFGEFLLHIPLAISLKNSTNIMELTRNASNIIKNSGEKEGKIYYDILRILTPSYLGKYIGIMPDIFTSYPKSLYEVLKAYSWDLVNNELINNYSISLNALNYIKKFKNVKEGFLRGLLFIISNYGDTLTAKRNGFYFYKKMMMDAKVALRIADKYGIDFSINYLKSLWNNASPGSALDVLSTSISLYFLDSYI</sequence>
<dbReference type="OrthoDB" id="46180at2157"/>
<dbReference type="GO" id="GO:0046917">
    <property type="term" value="F:triphosphoribosyl-dephospho-CoA synthase activity"/>
    <property type="evidence" value="ECO:0007669"/>
    <property type="project" value="InterPro"/>
</dbReference>
<dbReference type="Gene3D" id="1.10.4200.10">
    <property type="entry name" value="Triphosphoribosyl-dephospho-CoA protein"/>
    <property type="match status" value="1"/>
</dbReference>
<dbReference type="HOGENOM" id="CLU_1017807_0_0_2"/>
<dbReference type="PANTHER" id="PTHR42280">
    <property type="entry name" value="CITG FAMILY PROTEIN"/>
    <property type="match status" value="1"/>
</dbReference>
<accession>L0AC74</accession>
<dbReference type="GO" id="GO:0005524">
    <property type="term" value="F:ATP binding"/>
    <property type="evidence" value="ECO:0007669"/>
    <property type="project" value="InterPro"/>
</dbReference>
<dbReference type="InterPro" id="IPR002736">
    <property type="entry name" value="CitG"/>
</dbReference>
<gene>
    <name evidence="1" type="ordered locus">Calag_1010</name>
</gene>
<dbReference type="AlphaFoldDB" id="L0AC74"/>